<evidence type="ECO:0008006" key="5">
    <source>
        <dbReference type="Google" id="ProtNLM"/>
    </source>
</evidence>
<feature type="transmembrane region" description="Helical" evidence="2">
    <location>
        <begin position="32"/>
        <end position="53"/>
    </location>
</feature>
<dbReference type="Proteomes" id="UP001596091">
    <property type="component" value="Unassembled WGS sequence"/>
</dbReference>
<dbReference type="RefSeq" id="WP_263337229.1">
    <property type="nucleotide sequence ID" value="NZ_JAGSYH010000004.1"/>
</dbReference>
<dbReference type="EMBL" id="JBHSPH010000002">
    <property type="protein sequence ID" value="MFC5861703.1"/>
    <property type="molecule type" value="Genomic_DNA"/>
</dbReference>
<sequence>MKNNAVRSDDATASRPKYYEMDGALRANANRAWLLAFLTIPIALLAIGFAVFVRLQPPTVIRIGPNGDASVLGKPAKGATADIATAGTDQFLDEAFVKRFLASFLNYSPSDVDDHWAASLNMMTRNLRAYTLKAMADDNTRGKIDDGQIQSAFHLREIETVSGEPLTFLVYGVKDVHHLTNGTETTDHLVNEYRVRLIADRRSDVNPDGLWIADYSERPIDGERRDRILSSPDAVPDSSAAQNKGGQ</sequence>
<evidence type="ECO:0000313" key="4">
    <source>
        <dbReference type="Proteomes" id="UP001596091"/>
    </source>
</evidence>
<proteinExistence type="predicted"/>
<keyword evidence="2" id="KW-1133">Transmembrane helix</keyword>
<evidence type="ECO:0000313" key="3">
    <source>
        <dbReference type="EMBL" id="MFC5861703.1"/>
    </source>
</evidence>
<organism evidence="3 4">
    <name type="scientific">Acidicapsa dinghuensis</name>
    <dbReference type="NCBI Taxonomy" id="2218256"/>
    <lineage>
        <taxon>Bacteria</taxon>
        <taxon>Pseudomonadati</taxon>
        <taxon>Acidobacteriota</taxon>
        <taxon>Terriglobia</taxon>
        <taxon>Terriglobales</taxon>
        <taxon>Acidobacteriaceae</taxon>
        <taxon>Acidicapsa</taxon>
    </lineage>
</organism>
<feature type="region of interest" description="Disordered" evidence="1">
    <location>
        <begin position="222"/>
        <end position="247"/>
    </location>
</feature>
<evidence type="ECO:0000256" key="1">
    <source>
        <dbReference type="SAM" id="MobiDB-lite"/>
    </source>
</evidence>
<feature type="compositionally biased region" description="Low complexity" evidence="1">
    <location>
        <begin position="230"/>
        <end position="241"/>
    </location>
</feature>
<gene>
    <name evidence="3" type="ORF">ACFPT7_05320</name>
</gene>
<keyword evidence="2" id="KW-0812">Transmembrane</keyword>
<protein>
    <recommendedName>
        <fullName evidence="5">Bacterial virulence protein VirB8 domain-containing protein</fullName>
    </recommendedName>
</protein>
<evidence type="ECO:0000256" key="2">
    <source>
        <dbReference type="SAM" id="Phobius"/>
    </source>
</evidence>
<name>A0ABW1EFD0_9BACT</name>
<comment type="caution">
    <text evidence="3">The sequence shown here is derived from an EMBL/GenBank/DDBJ whole genome shotgun (WGS) entry which is preliminary data.</text>
</comment>
<keyword evidence="4" id="KW-1185">Reference proteome</keyword>
<accession>A0ABW1EFD0</accession>
<keyword evidence="2" id="KW-0472">Membrane</keyword>
<reference evidence="4" key="1">
    <citation type="journal article" date="2019" name="Int. J. Syst. Evol. Microbiol.">
        <title>The Global Catalogue of Microorganisms (GCM) 10K type strain sequencing project: providing services to taxonomists for standard genome sequencing and annotation.</title>
        <authorList>
            <consortium name="The Broad Institute Genomics Platform"/>
            <consortium name="The Broad Institute Genome Sequencing Center for Infectious Disease"/>
            <person name="Wu L."/>
            <person name="Ma J."/>
        </authorList>
    </citation>
    <scope>NUCLEOTIDE SEQUENCE [LARGE SCALE GENOMIC DNA]</scope>
    <source>
        <strain evidence="4">JCM 4087</strain>
    </source>
</reference>